<dbReference type="GO" id="GO:0006310">
    <property type="term" value="P:DNA recombination"/>
    <property type="evidence" value="ECO:0007669"/>
    <property type="project" value="TreeGrafter"/>
</dbReference>
<dbReference type="Pfam" id="PF14490">
    <property type="entry name" value="HHH_RecD2"/>
    <property type="match status" value="1"/>
</dbReference>
<organism evidence="5 6">
    <name type="scientific">Candidatus Pristimantibacillus lignocellulolyticus</name>
    <dbReference type="NCBI Taxonomy" id="2994561"/>
    <lineage>
        <taxon>Bacteria</taxon>
        <taxon>Bacillati</taxon>
        <taxon>Bacillota</taxon>
        <taxon>Bacilli</taxon>
        <taxon>Bacillales</taxon>
        <taxon>Paenibacillaceae</taxon>
        <taxon>Candidatus Pristimantibacillus</taxon>
    </lineage>
</organism>
<dbReference type="Pfam" id="PF13604">
    <property type="entry name" value="AAA_30"/>
    <property type="match status" value="1"/>
</dbReference>
<evidence type="ECO:0000256" key="1">
    <source>
        <dbReference type="ARBA" id="ARBA00022741"/>
    </source>
</evidence>
<dbReference type="Gene3D" id="3.40.50.300">
    <property type="entry name" value="P-loop containing nucleotide triphosphate hydrolases"/>
    <property type="match status" value="2"/>
</dbReference>
<keyword evidence="2" id="KW-0067">ATP-binding</keyword>
<sequence>MSWSARPKKQSLPAWLEELEDNQKIKRKVTIGGEVFFDEETNYGAYMCIEEKKKTFTISGDIPFALQEGQSYLIEGNVILYKNSKQIKIHSIKIEKPTTPEGIIVFLQSLKGLQKRALLLYETYGVEIIDILVNNPERIANEVSGIGQKQVESWSKQIKVLDGDYDLLAKLMNWGMTLNQAKKLIKELGHEVDQVIQKNPYILIRLVKGFGFRKCDQIARELGFDLKGNSRMLAAIRYVLREASQEGHCYLIRDELLQRVKVTLDIRLTALEMEQLLKQYDGQVNIIYKLSSLSYELNYNEVAAHYASYKAGGYRLMKLEHRFPVLSFEIDQINQHVQRLIDRMKLVESDGRIYLPEVYQSELIVAAKILRIMLHPTINFDGVEDDIQTYLLANQLHLESKQAEAVNHFTEQTGGMYILNGSAGCGKTFTLKVILSLIEKQYEKMNMPFKVKVFAPTGKASKVAAKATGRECTTIHRGLKYKPDGGFEHNEKQPLDIDCLVLDESSMLDIVLAKHLFSAIPPHCKVIFMGDTKQLPSVGAGNVLHDLISSDMIPVITLDVVKRQAEDSGIIINANKIIQGEMIDTSAETLDAYVIYQHEAERVQDTIIRSISRLLQTRDLSLEDIQVLCPQRKGEVGTYVMNWMIQQAFNASEETLKVENRRIAKQVSGSDEVEEIPLYFKPDDKVIHIANNYQMKWYTKSGSNNYEENSKLVGITNGECGVIEEIYKINQQNDEEEFVIVVRYEEGYVKYMNQFDELDHCYAMTIHKSQGSQWPAVLMVVMMENYNMLDNSIFYTGYTRAKEFSCVIGQSNAIAHAIATFRNQKRNTSLNEKFIVKEDAE</sequence>
<dbReference type="Pfam" id="PF13538">
    <property type="entry name" value="UvrD_C_2"/>
    <property type="match status" value="1"/>
</dbReference>
<dbReference type="SUPFAM" id="SSF52540">
    <property type="entry name" value="P-loop containing nucleoside triphosphate hydrolases"/>
    <property type="match status" value="1"/>
</dbReference>
<name>A0A9J6Z9J4_9BACL</name>
<accession>A0A9J6Z9J4</accession>
<dbReference type="PANTHER" id="PTHR43788">
    <property type="entry name" value="DNA2/NAM7 HELICASE FAMILY MEMBER"/>
    <property type="match status" value="1"/>
</dbReference>
<evidence type="ECO:0000256" key="2">
    <source>
        <dbReference type="ARBA" id="ARBA00022840"/>
    </source>
</evidence>
<evidence type="ECO:0000259" key="4">
    <source>
        <dbReference type="Pfam" id="PF14490"/>
    </source>
</evidence>
<dbReference type="GO" id="GO:0005524">
    <property type="term" value="F:ATP binding"/>
    <property type="evidence" value="ECO:0007669"/>
    <property type="project" value="UniProtKB-KW"/>
</dbReference>
<dbReference type="Gene3D" id="1.10.10.2220">
    <property type="match status" value="1"/>
</dbReference>
<dbReference type="GO" id="GO:0009338">
    <property type="term" value="C:exodeoxyribonuclease V complex"/>
    <property type="evidence" value="ECO:0007669"/>
    <property type="project" value="TreeGrafter"/>
</dbReference>
<feature type="domain" description="ATP-dependent RecD2 DNA helicase-like helix-hairpin-helix" evidence="4">
    <location>
        <begin position="165"/>
        <end position="250"/>
    </location>
</feature>
<dbReference type="Gene3D" id="2.30.30.940">
    <property type="match status" value="1"/>
</dbReference>
<dbReference type="AlphaFoldDB" id="A0A9J6Z9J4"/>
<evidence type="ECO:0000313" key="6">
    <source>
        <dbReference type="Proteomes" id="UP001056756"/>
    </source>
</evidence>
<dbReference type="CDD" id="cd17933">
    <property type="entry name" value="DEXSc_RecD-like"/>
    <property type="match status" value="1"/>
</dbReference>
<dbReference type="PANTHER" id="PTHR43788:SF6">
    <property type="entry name" value="DNA HELICASE B"/>
    <property type="match status" value="1"/>
</dbReference>
<reference evidence="5" key="1">
    <citation type="submission" date="2022-05" db="EMBL/GenBank/DDBJ databases">
        <title>Novel bacterial taxa in a minimal lignocellulolytic consortium and its capacity to transform plastics disclosed by genome-resolved metagenomics.</title>
        <authorList>
            <person name="Rodriguez C.A.D."/>
            <person name="Diaz-Garcia L."/>
            <person name="Herrera K."/>
            <person name="Tarazona N.A."/>
            <person name="Sproer C."/>
            <person name="Overmann J."/>
            <person name="Jimenez D.J."/>
        </authorList>
    </citation>
    <scope>NUCLEOTIDE SEQUENCE</scope>
    <source>
        <strain evidence="5">MAG5</strain>
    </source>
</reference>
<gene>
    <name evidence="5" type="ORF">NAG76_12670</name>
</gene>
<dbReference type="InterPro" id="IPR029493">
    <property type="entry name" value="RecD2-like_HHH"/>
</dbReference>
<dbReference type="CDD" id="cd18809">
    <property type="entry name" value="SF1_C_RecD"/>
    <property type="match status" value="1"/>
</dbReference>
<keyword evidence="1" id="KW-0547">Nucleotide-binding</keyword>
<protein>
    <submittedName>
        <fullName evidence="5">AAA family ATPase</fullName>
    </submittedName>
</protein>
<dbReference type="InterPro" id="IPR050534">
    <property type="entry name" value="Coronavir_polyprotein_1ab"/>
</dbReference>
<dbReference type="GO" id="GO:0017116">
    <property type="term" value="F:single-stranded DNA helicase activity"/>
    <property type="evidence" value="ECO:0007669"/>
    <property type="project" value="TreeGrafter"/>
</dbReference>
<dbReference type="Proteomes" id="UP001056756">
    <property type="component" value="Chromosome"/>
</dbReference>
<dbReference type="EMBL" id="CP097899">
    <property type="protein sequence ID" value="URN92707.1"/>
    <property type="molecule type" value="Genomic_DNA"/>
</dbReference>
<evidence type="ECO:0000313" key="5">
    <source>
        <dbReference type="EMBL" id="URN92707.1"/>
    </source>
</evidence>
<dbReference type="InterPro" id="IPR027417">
    <property type="entry name" value="P-loop_NTPase"/>
</dbReference>
<evidence type="ECO:0000259" key="3">
    <source>
        <dbReference type="Pfam" id="PF13538"/>
    </source>
</evidence>
<dbReference type="InterPro" id="IPR027785">
    <property type="entry name" value="UvrD-like_helicase_C"/>
</dbReference>
<proteinExistence type="predicted"/>
<feature type="domain" description="UvrD-like helicase C-terminal" evidence="3">
    <location>
        <begin position="760"/>
        <end position="803"/>
    </location>
</feature>
<dbReference type="KEGG" id="plig:NAG76_12670"/>